<dbReference type="OrthoDB" id="9795235at2"/>
<accession>A0A2T1FAK1</accession>
<gene>
    <name evidence="2" type="ORF">C7B77_26990</name>
</gene>
<feature type="domain" description="General stress protein FMN-binding split barrel" evidence="1">
    <location>
        <begin position="11"/>
        <end position="157"/>
    </location>
</feature>
<organism evidence="2 3">
    <name type="scientific">Chamaesiphon polymorphus CCALA 037</name>
    <dbReference type="NCBI Taxonomy" id="2107692"/>
    <lineage>
        <taxon>Bacteria</taxon>
        <taxon>Bacillati</taxon>
        <taxon>Cyanobacteriota</taxon>
        <taxon>Cyanophyceae</taxon>
        <taxon>Gomontiellales</taxon>
        <taxon>Chamaesiphonaceae</taxon>
        <taxon>Chamaesiphon</taxon>
    </lineage>
</organism>
<evidence type="ECO:0000259" key="1">
    <source>
        <dbReference type="Pfam" id="PF16242"/>
    </source>
</evidence>
<dbReference type="AlphaFoldDB" id="A0A2T1FAK1"/>
<dbReference type="InterPro" id="IPR052917">
    <property type="entry name" value="Stress-Dev_Protein"/>
</dbReference>
<dbReference type="PANTHER" id="PTHR34818:SF1">
    <property type="entry name" value="PROTEIN BLI-3"/>
    <property type="match status" value="1"/>
</dbReference>
<comment type="caution">
    <text evidence="2">The sequence shown here is derived from an EMBL/GenBank/DDBJ whole genome shotgun (WGS) entry which is preliminary data.</text>
</comment>
<dbReference type="RefSeq" id="WP_106312306.1">
    <property type="nucleotide sequence ID" value="NZ_PVWO01000603.1"/>
</dbReference>
<dbReference type="Pfam" id="PF16242">
    <property type="entry name" value="Pyrid_ox_like"/>
    <property type="match status" value="1"/>
</dbReference>
<keyword evidence="3" id="KW-1185">Reference proteome</keyword>
<dbReference type="InterPro" id="IPR012349">
    <property type="entry name" value="Split_barrel_FMN-bd"/>
</dbReference>
<dbReference type="SUPFAM" id="SSF50475">
    <property type="entry name" value="FMN-binding split barrel"/>
    <property type="match status" value="1"/>
</dbReference>
<dbReference type="PANTHER" id="PTHR34818">
    <property type="entry name" value="PROTEIN BLI-3"/>
    <property type="match status" value="1"/>
</dbReference>
<evidence type="ECO:0000313" key="3">
    <source>
        <dbReference type="Proteomes" id="UP000238937"/>
    </source>
</evidence>
<name>A0A2T1FAK1_9CYAN</name>
<proteinExistence type="predicted"/>
<reference evidence="2 3" key="1">
    <citation type="submission" date="2018-03" db="EMBL/GenBank/DDBJ databases">
        <title>The ancient ancestry and fast evolution of plastids.</title>
        <authorList>
            <person name="Moore K.R."/>
            <person name="Magnabosco C."/>
            <person name="Momper L."/>
            <person name="Gold D.A."/>
            <person name="Bosak T."/>
            <person name="Fournier G.P."/>
        </authorList>
    </citation>
    <scope>NUCLEOTIDE SEQUENCE [LARGE SCALE GENOMIC DNA]</scope>
    <source>
        <strain evidence="2 3">CCALA 037</strain>
    </source>
</reference>
<dbReference type="Proteomes" id="UP000238937">
    <property type="component" value="Unassembled WGS sequence"/>
</dbReference>
<dbReference type="EMBL" id="PVWO01000603">
    <property type="protein sequence ID" value="PSB42011.1"/>
    <property type="molecule type" value="Genomic_DNA"/>
</dbReference>
<evidence type="ECO:0000313" key="2">
    <source>
        <dbReference type="EMBL" id="PSB42011.1"/>
    </source>
</evidence>
<protein>
    <submittedName>
        <fullName evidence="2">General stress protein</fullName>
    </submittedName>
</protein>
<sequence length="169" mass="18981">MANATENQTQSIEKIRDLIKDIDFCMLTTLDDDGCLRSRPMSVNGQVEANGDLWFFTYGSSHKVTEVNHNNEVNVSFSAPDKQCYVSLCGTAELITDRAKIQELWKPELKAWFPKELDEPDIALLKITTTKGEYWDSPAGWVAKTVGFIKAATTGDRENMTENAKVDLK</sequence>
<dbReference type="Gene3D" id="2.30.110.10">
    <property type="entry name" value="Electron Transport, Fmn-binding Protein, Chain A"/>
    <property type="match status" value="1"/>
</dbReference>
<dbReference type="InterPro" id="IPR038725">
    <property type="entry name" value="YdaG_split_barrel_FMN-bd"/>
</dbReference>